<protein>
    <submittedName>
        <fullName evidence="1">Uncharacterized protein</fullName>
    </submittedName>
</protein>
<sequence>AHVVHDDPLAPVLRRVARAATPPRDLLATEADVDLVRRGLEAEPSKHRVVLVEPAEAPHGLEGHLEVAERGDVPLLVVDAAPSLLVVHLQEPPQVAARDLIMVQEVGQPIVAHVESPGYPIHDGLC</sequence>
<accession>A0A061RZR8</accession>
<gene>
    <name evidence="1" type="ORF">TSPGSL018_21317</name>
</gene>
<dbReference type="AlphaFoldDB" id="A0A061RZR8"/>
<feature type="non-terminal residue" evidence="1">
    <location>
        <position position="1"/>
    </location>
</feature>
<dbReference type="EMBL" id="GBEZ01009548">
    <property type="protein sequence ID" value="JAC76046.1"/>
    <property type="molecule type" value="Transcribed_RNA"/>
</dbReference>
<organism evidence="1">
    <name type="scientific">Tetraselmis sp. GSL018</name>
    <dbReference type="NCBI Taxonomy" id="582737"/>
    <lineage>
        <taxon>Eukaryota</taxon>
        <taxon>Viridiplantae</taxon>
        <taxon>Chlorophyta</taxon>
        <taxon>core chlorophytes</taxon>
        <taxon>Chlorodendrophyceae</taxon>
        <taxon>Chlorodendrales</taxon>
        <taxon>Chlorodendraceae</taxon>
        <taxon>Tetraselmis</taxon>
    </lineage>
</organism>
<proteinExistence type="predicted"/>
<evidence type="ECO:0000313" key="1">
    <source>
        <dbReference type="EMBL" id="JAC76046.1"/>
    </source>
</evidence>
<name>A0A061RZR8_9CHLO</name>
<reference evidence="1" key="1">
    <citation type="submission" date="2014-05" db="EMBL/GenBank/DDBJ databases">
        <title>The transcriptome of the halophilic microalga Tetraselmis sp. GSL018 isolated from the Great Salt Lake, Utah.</title>
        <authorList>
            <person name="Jinkerson R.E."/>
            <person name="D'Adamo S."/>
            <person name="Posewitz M.C."/>
        </authorList>
    </citation>
    <scope>NUCLEOTIDE SEQUENCE</scope>
    <source>
        <strain evidence="1">GSL018</strain>
    </source>
</reference>